<name>A0AAE6Y779_STRAT</name>
<evidence type="ECO:0000313" key="3">
    <source>
        <dbReference type="Proteomes" id="UP000502504"/>
    </source>
</evidence>
<protein>
    <submittedName>
        <fullName evidence="2">Caspase family protein</fullName>
    </submittedName>
</protein>
<evidence type="ECO:0000256" key="1">
    <source>
        <dbReference type="SAM" id="MobiDB-lite"/>
    </source>
</evidence>
<sequence length="1160" mass="125215">MFEELCRILGDAGQPMEPEDLLDVLWLADRIPSGPKAPLAGHAPRAADPPAPSTGPTPSDTRAETGTHARTEPPAETTGPAARRTPSHLPVVSGPFATEAPGEALWTPGARALGPTLPLGRALRPLKRRVPSRRHSELDEVATADLQADTRTPQVVLRGRPERWLRLALIIDDGVSMLLWERQCAELKALLERSGAFRQVDTYQIRYGGDGDAGGGVRLGRPWSLSPETRPADSVADVSGRTMVLVVTDGAAAAWREGRLRPVLERWARCGPTAIVHTLPRRLWAGSGVRADTWQVTSPRPGAPNSAWTVRDPVLPPSVAPPPPVPVPVLDLTPGDFAAWAAVTTVVGRPVPVRLWTPQPSRPPVEEPGRVSVRDFGRAASPEAVRLAAHLAAMAPVTVPVMQLVHACLDPRQGTAPLAEVVLGGLVQPLPPSGDARFTGRHRLFDFTAEAKDLLLDAVPTAELLACSRLVGERIESLLGRSSDFAAWPLSGEGAATPFAHLGPALQARLGVAGDAVTEVRRLSGDRLAESLRLMYDALSWHSPGWADESDLPPLRLAGYLDGTVLPDWGFVTTLVDLVTRFEPALFGDLWDRLRAQYVEAMLPGCDTEVRLAFDRSRIGLHHADLLLLHLLLYMHTKSGAAEMAEAEIAEDLTAFLGARGLRLQRESLRVRHDLIWDFGGGHCIVEIRRTRLPFDWTGVMHFARSLGTSAAAVGFFVAVDDSVLSDGPVRLEECVVTDAEPTVGGPVVGLRFQNGPQPASVAARVCVVVDVVGQHVSREALWEVLDHAVRAAGVSRDACLRQDRGDGALVLLPQGVDESRAVPGFIDGLAQGLRGRSMRLRVAMDRGVVEVRQFGVIGDVVIRASRLADSAHLRETRSAYGLLVSDPLYEDVHALRGRFRRVRVDFTDYRAWAWLEDGDHSPRLPDPSRSNAVLVGASAYAELPDLPAVDRGLRDLMYLLTDPESGAFSSGRTTVMANPSSRDALLVAVHRAAQAAEDTLLVYFAGHSLYDSVSGELSLAVRDTRPNSPYTALPFDAIRRELNHSAARHKIVILDCCYSGAAGSTSLPGVFNIRPDSDEVTVLAASDRTAIAAPGDRYTAFTGALVDVLANGLDEGPDTIDTELLYQEARRRLGPLPQPILASNRQVDRTVALARNRAR</sequence>
<reference evidence="2 3" key="1">
    <citation type="submission" date="2020-03" db="EMBL/GenBank/DDBJ databases">
        <title>Is there a link between lipid content and antibiotic production in Streptomyces?</title>
        <authorList>
            <person name="David M."/>
            <person name="Lejeune C."/>
            <person name="Abreu S."/>
            <person name="Thibessard A."/>
            <person name="Leblond P."/>
            <person name="Chaminade P."/>
            <person name="Virolle M.-J."/>
        </authorList>
    </citation>
    <scope>NUCLEOTIDE SEQUENCE [LARGE SCALE GENOMIC DNA]</scope>
    <source>
        <strain evidence="2 3">DSM 41481</strain>
    </source>
</reference>
<feature type="compositionally biased region" description="Basic and acidic residues" evidence="1">
    <location>
        <begin position="61"/>
        <end position="73"/>
    </location>
</feature>
<proteinExistence type="predicted"/>
<dbReference type="InterPro" id="IPR029787">
    <property type="entry name" value="Nucleotide_cyclase"/>
</dbReference>
<dbReference type="Proteomes" id="UP000502504">
    <property type="component" value="Chromosome"/>
</dbReference>
<dbReference type="InterPro" id="IPR047738">
    <property type="entry name" value="SAV_2336-like_N"/>
</dbReference>
<dbReference type="NCBIfam" id="NF041121">
    <property type="entry name" value="SAV_2336_NTERM"/>
    <property type="match status" value="1"/>
</dbReference>
<gene>
    <name evidence="2" type="ORF">HCX60_13340</name>
</gene>
<accession>A0AAE6Y779</accession>
<dbReference type="EMBL" id="CP050692">
    <property type="protein sequence ID" value="QIT44426.1"/>
    <property type="molecule type" value="Genomic_DNA"/>
</dbReference>
<dbReference type="NCBIfam" id="NF047832">
    <property type="entry name" value="caspase_w_EACC1"/>
    <property type="match status" value="1"/>
</dbReference>
<dbReference type="RefSeq" id="WP_078633428.1">
    <property type="nucleotide sequence ID" value="NZ_CM007717.1"/>
</dbReference>
<organism evidence="2 3">
    <name type="scientific">Streptomyces antibioticus</name>
    <dbReference type="NCBI Taxonomy" id="1890"/>
    <lineage>
        <taxon>Bacteria</taxon>
        <taxon>Bacillati</taxon>
        <taxon>Actinomycetota</taxon>
        <taxon>Actinomycetes</taxon>
        <taxon>Kitasatosporales</taxon>
        <taxon>Streptomycetaceae</taxon>
        <taxon>Streptomyces</taxon>
    </lineage>
</organism>
<feature type="region of interest" description="Disordered" evidence="1">
    <location>
        <begin position="36"/>
        <end position="102"/>
    </location>
</feature>
<dbReference type="Gene3D" id="3.40.50.1460">
    <property type="match status" value="1"/>
</dbReference>
<evidence type="ECO:0000313" key="2">
    <source>
        <dbReference type="EMBL" id="QIT44426.1"/>
    </source>
</evidence>
<dbReference type="SUPFAM" id="SSF55073">
    <property type="entry name" value="Nucleotide cyclase"/>
    <property type="match status" value="1"/>
</dbReference>
<dbReference type="AlphaFoldDB" id="A0AAE6Y779"/>